<reference evidence="1" key="1">
    <citation type="submission" date="2018-07" db="EMBL/GenBank/DDBJ databases">
        <authorList>
            <consortium name="GenomeTrakr network: Whole genome sequencing for foodborne pathogen traceback"/>
        </authorList>
    </citation>
    <scope>NUCLEOTIDE SEQUENCE</scope>
    <source>
        <strain evidence="1">CFSAN071823</strain>
    </source>
</reference>
<sequence>WPRDLVVATLISWLLVTLATWLAQRICGPLMPPREEAQEIAEREQES</sequence>
<comment type="caution">
    <text evidence="1">The sequence shown here is derived from an EMBL/GenBank/DDBJ whole genome shotgun (WGS) entry which is preliminary data.</text>
</comment>
<dbReference type="AlphaFoldDB" id="A0A5V4TQ73"/>
<name>A0A5V4TQ73_SALER</name>
<proteinExistence type="predicted"/>
<gene>
    <name evidence="1" type="ORF">CVP28_19875</name>
</gene>
<accession>A0A5V4TQ73</accession>
<feature type="non-terminal residue" evidence="1">
    <location>
        <position position="1"/>
    </location>
</feature>
<dbReference type="Gene3D" id="1.20.144.10">
    <property type="entry name" value="Phosphatidic acid phosphatase type 2/haloperoxidase"/>
    <property type="match status" value="1"/>
</dbReference>
<dbReference type="EMBL" id="AAHBTL010000135">
    <property type="protein sequence ID" value="EBU3495613.1"/>
    <property type="molecule type" value="Genomic_DNA"/>
</dbReference>
<protein>
    <submittedName>
        <fullName evidence="1">Phosphatidylglycerophosphatase B</fullName>
    </submittedName>
</protein>
<organism evidence="1">
    <name type="scientific">Salmonella enterica</name>
    <name type="common">Salmonella choleraesuis</name>
    <dbReference type="NCBI Taxonomy" id="28901"/>
    <lineage>
        <taxon>Bacteria</taxon>
        <taxon>Pseudomonadati</taxon>
        <taxon>Pseudomonadota</taxon>
        <taxon>Gammaproteobacteria</taxon>
        <taxon>Enterobacterales</taxon>
        <taxon>Enterobacteriaceae</taxon>
        <taxon>Salmonella</taxon>
    </lineage>
</organism>
<evidence type="ECO:0000313" key="1">
    <source>
        <dbReference type="EMBL" id="EBU3495613.1"/>
    </source>
</evidence>